<organism evidence="2 3">
    <name type="scientific">Georgenia yuyongxinii</name>
    <dbReference type="NCBI Taxonomy" id="2589797"/>
    <lineage>
        <taxon>Bacteria</taxon>
        <taxon>Bacillati</taxon>
        <taxon>Actinomycetota</taxon>
        <taxon>Actinomycetes</taxon>
        <taxon>Micrococcales</taxon>
        <taxon>Bogoriellaceae</taxon>
        <taxon>Georgenia</taxon>
    </lineage>
</organism>
<dbReference type="Proteomes" id="UP000318693">
    <property type="component" value="Unassembled WGS sequence"/>
</dbReference>
<evidence type="ECO:0000313" key="3">
    <source>
        <dbReference type="Proteomes" id="UP000318693"/>
    </source>
</evidence>
<accession>A0A552WU91</accession>
<reference evidence="2 3" key="1">
    <citation type="submission" date="2019-07" db="EMBL/GenBank/DDBJ databases">
        <title>Georgenia wutianyii sp. nov. and Georgenia *** sp. nov. isolated from plateau pika (Ochotona curzoniae) in the Qinghai-Tibet plateau of China.</title>
        <authorList>
            <person name="Tian Z."/>
        </authorList>
    </citation>
    <scope>NUCLEOTIDE SEQUENCE [LARGE SCALE GENOMIC DNA]</scope>
    <source>
        <strain evidence="2 3">Z446</strain>
    </source>
</reference>
<sequence>MGTEPVEPTAPGRGDPDPRKLRSIIRRWGDHPTRSPIIKLLSMGAGMVVREVAGSAWERYVSSDNYRDRAARITELREQAETASTATEAARIGGEVAWQRFRQAPEAAQGTAAAVVGFYTVVWLVVSAAMLLSVPWLAPVLMLAGAWGQSCLRSRRLIAVRECAADLRHTLAPRGWWRAPLIISSQIMAAGFWCTMSLAIWLYEEVTRPMAGGYSTCYLTAAALSTGHVSIVLVAAARRRRRTRLRGELVVRPGQDIQHQGGNR</sequence>
<comment type="caution">
    <text evidence="2">The sequence shown here is derived from an EMBL/GenBank/DDBJ whole genome shotgun (WGS) entry which is preliminary data.</text>
</comment>
<dbReference type="AlphaFoldDB" id="A0A552WU91"/>
<feature type="transmembrane region" description="Helical" evidence="1">
    <location>
        <begin position="218"/>
        <end position="237"/>
    </location>
</feature>
<feature type="transmembrane region" description="Helical" evidence="1">
    <location>
        <begin position="181"/>
        <end position="203"/>
    </location>
</feature>
<evidence type="ECO:0000256" key="1">
    <source>
        <dbReference type="SAM" id="Phobius"/>
    </source>
</evidence>
<proteinExistence type="predicted"/>
<name>A0A552WU91_9MICO</name>
<dbReference type="RefSeq" id="WP_143417555.1">
    <property type="nucleotide sequence ID" value="NZ_VJXR01000010.1"/>
</dbReference>
<evidence type="ECO:0000313" key="2">
    <source>
        <dbReference type="EMBL" id="TRW46411.1"/>
    </source>
</evidence>
<keyword evidence="1" id="KW-0812">Transmembrane</keyword>
<gene>
    <name evidence="2" type="ORF">FJ693_05650</name>
</gene>
<keyword evidence="1" id="KW-1133">Transmembrane helix</keyword>
<keyword evidence="3" id="KW-1185">Reference proteome</keyword>
<protein>
    <submittedName>
        <fullName evidence="2">Uncharacterized protein</fullName>
    </submittedName>
</protein>
<dbReference type="EMBL" id="VJXR01000010">
    <property type="protein sequence ID" value="TRW46411.1"/>
    <property type="molecule type" value="Genomic_DNA"/>
</dbReference>
<keyword evidence="1" id="KW-0472">Membrane</keyword>
<feature type="transmembrane region" description="Helical" evidence="1">
    <location>
        <begin position="121"/>
        <end position="147"/>
    </location>
</feature>